<reference evidence="3" key="1">
    <citation type="journal article" date="2019" name="Int. J. Syst. Evol. Microbiol.">
        <title>The Global Catalogue of Microorganisms (GCM) 10K type strain sequencing project: providing services to taxonomists for standard genome sequencing and annotation.</title>
        <authorList>
            <consortium name="The Broad Institute Genomics Platform"/>
            <consortium name="The Broad Institute Genome Sequencing Center for Infectious Disease"/>
            <person name="Wu L."/>
            <person name="Ma J."/>
        </authorList>
    </citation>
    <scope>NUCLEOTIDE SEQUENCE [LARGE SCALE GENOMIC DNA]</scope>
    <source>
        <strain evidence="3">JCM 4738</strain>
    </source>
</reference>
<comment type="caution">
    <text evidence="2">The sequence shown here is derived from an EMBL/GenBank/DDBJ whole genome shotgun (WGS) entry which is preliminary data.</text>
</comment>
<accession>A0ABW2NDI5</accession>
<dbReference type="InterPro" id="IPR034660">
    <property type="entry name" value="DinB/YfiT-like"/>
</dbReference>
<dbReference type="Pfam" id="PF12867">
    <property type="entry name" value="DinB_2"/>
    <property type="match status" value="1"/>
</dbReference>
<evidence type="ECO:0000313" key="3">
    <source>
        <dbReference type="Proteomes" id="UP001596483"/>
    </source>
</evidence>
<dbReference type="InterPro" id="IPR024775">
    <property type="entry name" value="DinB-like"/>
</dbReference>
<gene>
    <name evidence="2" type="ORF">ACFQQH_01855</name>
</gene>
<dbReference type="SUPFAM" id="SSF109854">
    <property type="entry name" value="DinB/YfiT-like putative metalloenzymes"/>
    <property type="match status" value="1"/>
</dbReference>
<dbReference type="RefSeq" id="WP_157293648.1">
    <property type="nucleotide sequence ID" value="NZ_JBHTCT010000005.1"/>
</dbReference>
<protein>
    <submittedName>
        <fullName evidence="2">DinB family protein</fullName>
    </submittedName>
</protein>
<dbReference type="Proteomes" id="UP001596483">
    <property type="component" value="Unassembled WGS sequence"/>
</dbReference>
<sequence length="155" mass="17749">MNEVCSRIFQHLEWLSGTVMQMTSNLAGEDFGYRPDPEKRSLGELLSHIALICEADARISDEATEMEMAVYYRSAELNSPEEIRVALRYNLEGLKKRYGGYSEAELNETTTSWWGTADTRLGWLVQILTHMAHHRAQLHSMLVRMGKDPGIQLFQ</sequence>
<keyword evidence="3" id="KW-1185">Reference proteome</keyword>
<feature type="domain" description="DinB-like" evidence="1">
    <location>
        <begin position="19"/>
        <end position="138"/>
    </location>
</feature>
<name>A0ABW2NDI5_9BACL</name>
<evidence type="ECO:0000259" key="1">
    <source>
        <dbReference type="Pfam" id="PF12867"/>
    </source>
</evidence>
<evidence type="ECO:0000313" key="2">
    <source>
        <dbReference type="EMBL" id="MFC7363904.1"/>
    </source>
</evidence>
<dbReference type="Gene3D" id="1.20.120.450">
    <property type="entry name" value="dinb family like domain"/>
    <property type="match status" value="1"/>
</dbReference>
<proteinExistence type="predicted"/>
<organism evidence="2 3">
    <name type="scientific">Bhargavaea changchunensis</name>
    <dbReference type="NCBI Taxonomy" id="2134037"/>
    <lineage>
        <taxon>Bacteria</taxon>
        <taxon>Bacillati</taxon>
        <taxon>Bacillota</taxon>
        <taxon>Bacilli</taxon>
        <taxon>Bacillales</taxon>
        <taxon>Caryophanaceae</taxon>
        <taxon>Bhargavaea</taxon>
    </lineage>
</organism>
<dbReference type="EMBL" id="JBHTCT010000005">
    <property type="protein sequence ID" value="MFC7363904.1"/>
    <property type="molecule type" value="Genomic_DNA"/>
</dbReference>